<dbReference type="InterPro" id="IPR042185">
    <property type="entry name" value="Serpin_sf_2"/>
</dbReference>
<dbReference type="RefSeq" id="WP_343795636.1">
    <property type="nucleotide sequence ID" value="NZ_BAAADJ010000003.1"/>
</dbReference>
<accession>A0ABN0VSA9</accession>
<feature type="chain" id="PRO_5045826991" evidence="2">
    <location>
        <begin position="24"/>
        <end position="416"/>
    </location>
</feature>
<reference evidence="4 5" key="1">
    <citation type="journal article" date="2019" name="Int. J. Syst. Evol. Microbiol.">
        <title>The Global Catalogue of Microorganisms (GCM) 10K type strain sequencing project: providing services to taxonomists for standard genome sequencing and annotation.</title>
        <authorList>
            <consortium name="The Broad Institute Genomics Platform"/>
            <consortium name="The Broad Institute Genome Sequencing Center for Infectious Disease"/>
            <person name="Wu L."/>
            <person name="Ma J."/>
        </authorList>
    </citation>
    <scope>NUCLEOTIDE SEQUENCE [LARGE SCALE GENOMIC DNA]</scope>
    <source>
        <strain evidence="4 5">JCM 9731</strain>
    </source>
</reference>
<dbReference type="PROSITE" id="PS00284">
    <property type="entry name" value="SERPIN"/>
    <property type="match status" value="1"/>
</dbReference>
<dbReference type="InterPro" id="IPR000215">
    <property type="entry name" value="Serpin_fam"/>
</dbReference>
<comment type="similarity">
    <text evidence="1">Belongs to the serpin family.</text>
</comment>
<evidence type="ECO:0000313" key="5">
    <source>
        <dbReference type="Proteomes" id="UP001500782"/>
    </source>
</evidence>
<name>A0ABN0VSA9_9BACI</name>
<dbReference type="SMART" id="SM00093">
    <property type="entry name" value="SERPIN"/>
    <property type="match status" value="1"/>
</dbReference>
<dbReference type="InterPro" id="IPR036186">
    <property type="entry name" value="Serpin_sf"/>
</dbReference>
<feature type="domain" description="Serpin" evidence="3">
    <location>
        <begin position="53"/>
        <end position="414"/>
    </location>
</feature>
<dbReference type="PANTHER" id="PTHR11461">
    <property type="entry name" value="SERINE PROTEASE INHIBITOR, SERPIN"/>
    <property type="match status" value="1"/>
</dbReference>
<evidence type="ECO:0000313" key="4">
    <source>
        <dbReference type="EMBL" id="GAA0315468.1"/>
    </source>
</evidence>
<dbReference type="Gene3D" id="2.30.39.10">
    <property type="entry name" value="Alpha-1-antitrypsin, domain 1"/>
    <property type="match status" value="1"/>
</dbReference>
<dbReference type="InterPro" id="IPR023796">
    <property type="entry name" value="Serpin_dom"/>
</dbReference>
<comment type="caution">
    <text evidence="4">The sequence shown here is derived from an EMBL/GenBank/DDBJ whole genome shotgun (WGS) entry which is preliminary data.</text>
</comment>
<dbReference type="InterPro" id="IPR042178">
    <property type="entry name" value="Serpin_sf_1"/>
</dbReference>
<dbReference type="Gene3D" id="3.30.497.10">
    <property type="entry name" value="Antithrombin, subunit I, domain 2"/>
    <property type="match status" value="1"/>
</dbReference>
<dbReference type="Pfam" id="PF00079">
    <property type="entry name" value="Serpin"/>
    <property type="match status" value="1"/>
</dbReference>
<dbReference type="SUPFAM" id="SSF56574">
    <property type="entry name" value="Serpins"/>
    <property type="match status" value="1"/>
</dbReference>
<keyword evidence="5" id="KW-1185">Reference proteome</keyword>
<dbReference type="InterPro" id="IPR023795">
    <property type="entry name" value="Serpin_CS"/>
</dbReference>
<dbReference type="EMBL" id="BAAADJ010000003">
    <property type="protein sequence ID" value="GAA0315468.1"/>
    <property type="molecule type" value="Genomic_DNA"/>
</dbReference>
<dbReference type="PROSITE" id="PS51257">
    <property type="entry name" value="PROKAR_LIPOPROTEIN"/>
    <property type="match status" value="1"/>
</dbReference>
<sequence>MVKLKLLTITVLMIFLLSSCGTKESVSSSNAFTEFKNHKLNEKLLEGNKAFSFTLFHEVIKSHKEDNVLVSPISISAALTMTSNGAGGNTLEQMKNTLGFKSLDQSAVNSSFAALQYQLQKQENNQALHIANSIWIRKGLDVQEDFKNTNLSHFDAESTELNFDSPDASKTMNKWVSNKTNGKIEEIVPKQIDPDTVMFLLNAVYFKGAWKYPFNKDMTYDGDFHLADGSKVNVPFMTHDEKELEFLDGSEFNAVRLPYGEKEDLLMTVLVPDEGQSLEQLVSSFTKENWDRWNQEFYKTEGTVRLPKFQFEKDYKLNDILIGLGMKDAFQDGVADFSKIATPPPSLYIGNVKHKTFIDVNEKGTEAAAVTSVEIKAESARLDVMEVNANRPFLFTIHDQKTETLLFMGKVENPKE</sequence>
<gene>
    <name evidence="4" type="ORF">GCM10008967_02550</name>
</gene>
<proteinExistence type="inferred from homology"/>
<dbReference type="PANTHER" id="PTHR11461:SF211">
    <property type="entry name" value="GH10112P-RELATED"/>
    <property type="match status" value="1"/>
</dbReference>
<organism evidence="4 5">
    <name type="scientific">Bacillus carboniphilus</name>
    <dbReference type="NCBI Taxonomy" id="86663"/>
    <lineage>
        <taxon>Bacteria</taxon>
        <taxon>Bacillati</taxon>
        <taxon>Bacillota</taxon>
        <taxon>Bacilli</taxon>
        <taxon>Bacillales</taxon>
        <taxon>Bacillaceae</taxon>
        <taxon>Bacillus</taxon>
    </lineage>
</organism>
<keyword evidence="2" id="KW-0732">Signal</keyword>
<evidence type="ECO:0000256" key="1">
    <source>
        <dbReference type="RuleBase" id="RU000411"/>
    </source>
</evidence>
<evidence type="ECO:0000259" key="3">
    <source>
        <dbReference type="SMART" id="SM00093"/>
    </source>
</evidence>
<evidence type="ECO:0000256" key="2">
    <source>
        <dbReference type="SAM" id="SignalP"/>
    </source>
</evidence>
<dbReference type="CDD" id="cd19588">
    <property type="entry name" value="serpin_miropin-like"/>
    <property type="match status" value="1"/>
</dbReference>
<feature type="signal peptide" evidence="2">
    <location>
        <begin position="1"/>
        <end position="23"/>
    </location>
</feature>
<dbReference type="Proteomes" id="UP001500782">
    <property type="component" value="Unassembled WGS sequence"/>
</dbReference>
<protein>
    <submittedName>
        <fullName evidence="4">Serpin family protein</fullName>
    </submittedName>
</protein>